<evidence type="ECO:0000313" key="2">
    <source>
        <dbReference type="EMBL" id="MBC2607131.1"/>
    </source>
</evidence>
<dbReference type="InterPro" id="IPR021474">
    <property type="entry name" value="DUF3127"/>
</dbReference>
<feature type="compositionally biased region" description="Polar residues" evidence="1">
    <location>
        <begin position="90"/>
        <end position="103"/>
    </location>
</feature>
<dbReference type="AlphaFoldDB" id="A0A7X1E9A7"/>
<dbReference type="EMBL" id="JACHVC010000012">
    <property type="protein sequence ID" value="MBC2607131.1"/>
    <property type="molecule type" value="Genomic_DNA"/>
</dbReference>
<accession>A0A7X1E9A7</accession>
<proteinExistence type="predicted"/>
<feature type="region of interest" description="Disordered" evidence="1">
    <location>
        <begin position="90"/>
        <end position="117"/>
    </location>
</feature>
<dbReference type="Pfam" id="PF11325">
    <property type="entry name" value="DUF3127"/>
    <property type="match status" value="1"/>
</dbReference>
<evidence type="ECO:0000256" key="1">
    <source>
        <dbReference type="SAM" id="MobiDB-lite"/>
    </source>
</evidence>
<gene>
    <name evidence="2" type="ORF">H5P27_13840</name>
</gene>
<name>A0A7X1E9A7_9BACT</name>
<keyword evidence="3" id="KW-1185">Reference proteome</keyword>
<evidence type="ECO:0000313" key="3">
    <source>
        <dbReference type="Proteomes" id="UP000526501"/>
    </source>
</evidence>
<comment type="caution">
    <text evidence="2">The sequence shown here is derived from an EMBL/GenBank/DDBJ whole genome shotgun (WGS) entry which is preliminary data.</text>
</comment>
<organism evidence="2 3">
    <name type="scientific">Pelagicoccus albus</name>
    <dbReference type="NCBI Taxonomy" id="415222"/>
    <lineage>
        <taxon>Bacteria</taxon>
        <taxon>Pseudomonadati</taxon>
        <taxon>Verrucomicrobiota</taxon>
        <taxon>Opitutia</taxon>
        <taxon>Puniceicoccales</taxon>
        <taxon>Pelagicoccaceae</taxon>
        <taxon>Pelagicoccus</taxon>
    </lineage>
</organism>
<sequence length="117" mass="13105">MYEMVGSVKLIEETQTFASGFAKREFVITTEDKYPQDVKFEATKEKIEQVDRLKEGDHVKVSFNIRGNEYKGRYYVNLQAWKIENAGGQVSPSLDAATSESNSAGGGNLDDLEESPF</sequence>
<dbReference type="Proteomes" id="UP000526501">
    <property type="component" value="Unassembled WGS sequence"/>
</dbReference>
<reference evidence="2 3" key="1">
    <citation type="submission" date="2020-07" db="EMBL/GenBank/DDBJ databases">
        <authorList>
            <person name="Feng X."/>
        </authorList>
    </citation>
    <scope>NUCLEOTIDE SEQUENCE [LARGE SCALE GENOMIC DNA]</scope>
    <source>
        <strain evidence="2 3">JCM23202</strain>
    </source>
</reference>
<protein>
    <submittedName>
        <fullName evidence="2">DUF3127 domain-containing protein</fullName>
    </submittedName>
</protein>